<feature type="domain" description="Cadherin" evidence="7">
    <location>
        <begin position="687"/>
        <end position="806"/>
    </location>
</feature>
<dbReference type="InterPro" id="IPR039808">
    <property type="entry name" value="Cadherin"/>
</dbReference>
<accession>A0A914YI89</accession>
<dbReference type="PRINTS" id="PR00205">
    <property type="entry name" value="CADHERIN"/>
</dbReference>
<comment type="subcellular location">
    <subcellularLocation>
        <location evidence="1">Membrane</location>
    </subcellularLocation>
</comment>
<dbReference type="InterPro" id="IPR002126">
    <property type="entry name" value="Cadherin-like_dom"/>
</dbReference>
<feature type="domain" description="Cadherin" evidence="7">
    <location>
        <begin position="585"/>
        <end position="686"/>
    </location>
</feature>
<feature type="transmembrane region" description="Helical" evidence="6">
    <location>
        <begin position="914"/>
        <end position="939"/>
    </location>
</feature>
<dbReference type="InterPro" id="IPR020894">
    <property type="entry name" value="Cadherin_CS"/>
</dbReference>
<evidence type="ECO:0000256" key="3">
    <source>
        <dbReference type="ARBA" id="ARBA00022837"/>
    </source>
</evidence>
<proteinExistence type="predicted"/>
<evidence type="ECO:0000259" key="7">
    <source>
        <dbReference type="PROSITE" id="PS50268"/>
    </source>
</evidence>
<dbReference type="Proteomes" id="UP000887577">
    <property type="component" value="Unplaced"/>
</dbReference>
<dbReference type="Pfam" id="PF00028">
    <property type="entry name" value="Cadherin"/>
    <property type="match status" value="1"/>
</dbReference>
<evidence type="ECO:0000256" key="4">
    <source>
        <dbReference type="ARBA" id="ARBA00023136"/>
    </source>
</evidence>
<dbReference type="CDD" id="cd11304">
    <property type="entry name" value="Cadherin_repeat"/>
    <property type="match status" value="2"/>
</dbReference>
<dbReference type="PROSITE" id="PS00232">
    <property type="entry name" value="CADHERIN_1"/>
    <property type="match status" value="1"/>
</dbReference>
<dbReference type="PROSITE" id="PS50268">
    <property type="entry name" value="CADHERIN_2"/>
    <property type="match status" value="4"/>
</dbReference>
<evidence type="ECO:0000256" key="1">
    <source>
        <dbReference type="ARBA" id="ARBA00004370"/>
    </source>
</evidence>
<keyword evidence="6" id="KW-0812">Transmembrane</keyword>
<dbReference type="GO" id="GO:0016477">
    <property type="term" value="P:cell migration"/>
    <property type="evidence" value="ECO:0007669"/>
    <property type="project" value="TreeGrafter"/>
</dbReference>
<dbReference type="GO" id="GO:0008013">
    <property type="term" value="F:beta-catenin binding"/>
    <property type="evidence" value="ECO:0007669"/>
    <property type="project" value="TreeGrafter"/>
</dbReference>
<feature type="domain" description="Cadherin" evidence="7">
    <location>
        <begin position="3"/>
        <end position="68"/>
    </location>
</feature>
<sequence>MIRIVEGGAGNFGIDEGTGELIYNGPLERIAKNYTLKILATPNPHSPTVALTTAQILVAGIGSHLPTFTEPFETLILNYTTKTETKIHQLEAIDSDKNAALVFAIESSSNLDFLSNSIPFNGEFAVYPNGEIIVKNLPSTLMSTTLNVSVQDKSHKLETKDYAQIVITIQHQKSKIDITELFSFEALETPLIIADDLPIGTYIYTAILKPLSFDNDQLLKPKIIYSLINNSKYYKMDEQTGMIYTLSLLKHIGLQNLTVLAEISTIKGNHKLTTVIPIDAVSMDIEAPKLKNDENELKLSVEENSPIQTQIGQINLLENENDEGETFFEIIGSVNDLLEVDNRGRIVVKQNIDYESVKEILFFVAIKVINVNDEMPIFESAETAFSTFENAPIQTFLGSMMATDKDGDRISYSLNFPKDSPLLGKISINSQGHLTTSAPLRKLEGTFKFMVFAKDGENTVSQECDLTIIATSRCQPIFDENQEIIFQVNETLNPGNSFGAIKATIEDANDCDPLSYQLQFLNNSDSTKMFKLDPISGILSSYSSLQNNVGLRFPIVISASSGNFYTRKSAEIRIISTKSEPPNFPQKHVRIEIAENNAVNISLGSFKALPSNLGDQIYYKLEDNFDKTFSIDSEDGTINVLKSLDREVKSLYRLKVVASTNKNDSLIDTAVINVVVTDLNDNGPTFERDFYEIVLDSKTLPGKEIFSLQAKDRDMTTSKAAATISYKIEKVIFKHRESSASIFNGIFEIKQDSGKMRILKNLTDFSGGLFEVSISATEQEDEISHLAHTTLNIWIADREIHSIPILIHQNPIQLSNDQLRQYSSKLAQAINDSTVLLLSLRFHYLNSEASTPLIVRDSTVAEFIAVNRKSSSIHSWNSIKSFIRDLDIDGMSLFTGATIQNSNSQSLMSAEASLTLLAVIFFLLLTMAMTILGCILCYYRKKFRIEKNNLVEAKIAAATLHRRTAAPVRHWSPYLERPPELLWERSTTATMGSTTPETYSVQEMKIAVN</sequence>
<reference evidence="9" key="1">
    <citation type="submission" date="2022-11" db="UniProtKB">
        <authorList>
            <consortium name="WormBaseParasite"/>
        </authorList>
    </citation>
    <scope>IDENTIFICATION</scope>
</reference>
<dbReference type="SUPFAM" id="SSF49313">
    <property type="entry name" value="Cadherin-like"/>
    <property type="match status" value="4"/>
</dbReference>
<dbReference type="GO" id="GO:0005509">
    <property type="term" value="F:calcium ion binding"/>
    <property type="evidence" value="ECO:0007669"/>
    <property type="project" value="UniProtKB-UniRule"/>
</dbReference>
<dbReference type="InterPro" id="IPR015919">
    <property type="entry name" value="Cadherin-like_sf"/>
</dbReference>
<organism evidence="8 9">
    <name type="scientific">Panagrolaimus superbus</name>
    <dbReference type="NCBI Taxonomy" id="310955"/>
    <lineage>
        <taxon>Eukaryota</taxon>
        <taxon>Metazoa</taxon>
        <taxon>Ecdysozoa</taxon>
        <taxon>Nematoda</taxon>
        <taxon>Chromadorea</taxon>
        <taxon>Rhabditida</taxon>
        <taxon>Tylenchina</taxon>
        <taxon>Panagrolaimomorpha</taxon>
        <taxon>Panagrolaimoidea</taxon>
        <taxon>Panagrolaimidae</taxon>
        <taxon>Panagrolaimus</taxon>
    </lineage>
</organism>
<dbReference type="Gene3D" id="2.60.40.60">
    <property type="entry name" value="Cadherins"/>
    <property type="match status" value="5"/>
</dbReference>
<dbReference type="SMART" id="SM00112">
    <property type="entry name" value="CA"/>
    <property type="match status" value="3"/>
</dbReference>
<dbReference type="GO" id="GO:0016342">
    <property type="term" value="C:catenin complex"/>
    <property type="evidence" value="ECO:0007669"/>
    <property type="project" value="TreeGrafter"/>
</dbReference>
<keyword evidence="8" id="KW-1185">Reference proteome</keyword>
<evidence type="ECO:0000313" key="8">
    <source>
        <dbReference type="Proteomes" id="UP000887577"/>
    </source>
</evidence>
<evidence type="ECO:0000256" key="2">
    <source>
        <dbReference type="ARBA" id="ARBA00022737"/>
    </source>
</evidence>
<protein>
    <submittedName>
        <fullName evidence="9">Cadherin domain-containing protein</fullName>
    </submittedName>
</protein>
<dbReference type="WBParaSite" id="PSU_v2.g19206.t1">
    <property type="protein sequence ID" value="PSU_v2.g19206.t1"/>
    <property type="gene ID" value="PSU_v2.g19206"/>
</dbReference>
<evidence type="ECO:0000256" key="6">
    <source>
        <dbReference type="SAM" id="Phobius"/>
    </source>
</evidence>
<feature type="domain" description="Cadherin" evidence="7">
    <location>
        <begin position="379"/>
        <end position="515"/>
    </location>
</feature>
<evidence type="ECO:0000256" key="5">
    <source>
        <dbReference type="PROSITE-ProRule" id="PRU00043"/>
    </source>
</evidence>
<dbReference type="GO" id="GO:0045296">
    <property type="term" value="F:cadherin binding"/>
    <property type="evidence" value="ECO:0007669"/>
    <property type="project" value="TreeGrafter"/>
</dbReference>
<dbReference type="AlphaFoldDB" id="A0A914YI89"/>
<name>A0A914YI89_9BILA</name>
<keyword evidence="2" id="KW-0677">Repeat</keyword>
<keyword evidence="6" id="KW-1133">Transmembrane helix</keyword>
<dbReference type="PANTHER" id="PTHR24027:SF442">
    <property type="entry name" value="PROTOCADHERIN-15 ISOFORM X1"/>
    <property type="match status" value="1"/>
</dbReference>
<dbReference type="PANTHER" id="PTHR24027">
    <property type="entry name" value="CADHERIN-23"/>
    <property type="match status" value="1"/>
</dbReference>
<keyword evidence="3 5" id="KW-0106">Calcium</keyword>
<dbReference type="GO" id="GO:0007156">
    <property type="term" value="P:homophilic cell adhesion via plasma membrane adhesion molecules"/>
    <property type="evidence" value="ECO:0007669"/>
    <property type="project" value="InterPro"/>
</dbReference>
<keyword evidence="4 6" id="KW-0472">Membrane</keyword>
<evidence type="ECO:0000313" key="9">
    <source>
        <dbReference type="WBParaSite" id="PSU_v2.g19206.t1"/>
    </source>
</evidence>